<name>A0ACB6FUX1_9PLEO</name>
<organism evidence="1 2">
    <name type="scientific">Alternaria gaisen</name>
    <dbReference type="NCBI Taxonomy" id="167740"/>
    <lineage>
        <taxon>Eukaryota</taxon>
        <taxon>Fungi</taxon>
        <taxon>Dikarya</taxon>
        <taxon>Ascomycota</taxon>
        <taxon>Pezizomycotina</taxon>
        <taxon>Dothideomycetes</taxon>
        <taxon>Pleosporomycetidae</taxon>
        <taxon>Pleosporales</taxon>
        <taxon>Pleosporineae</taxon>
        <taxon>Pleosporaceae</taxon>
        <taxon>Alternaria</taxon>
        <taxon>Alternaria sect. Alternaria</taxon>
    </lineage>
</organism>
<proteinExistence type="predicted"/>
<dbReference type="EMBL" id="PDWZ02000002">
    <property type="protein sequence ID" value="KAB2108252.1"/>
    <property type="molecule type" value="Genomic_DNA"/>
</dbReference>
<dbReference type="Proteomes" id="UP000293547">
    <property type="component" value="Unassembled WGS sequence"/>
</dbReference>
<keyword evidence="2" id="KW-1185">Reference proteome</keyword>
<comment type="caution">
    <text evidence="1">The sequence shown here is derived from an EMBL/GenBank/DDBJ whole genome shotgun (WGS) entry which is preliminary data.</text>
</comment>
<sequence length="197" mass="20927">MVRQFSDVDTAEERSSTTLRAAHTSRCAAEIALRHQSSCRGRVRVGEGVSSHRAPVGPAIPGHIISVAGQSVPRGLCQRPTDPERFLVSSACLAARCSVLLLLSHDDSAATSPIHGPSATPAKGTPRTKATPATPAVFGAAVARHRHHVWSHSYPVAPRTPPSLRHTTLEIPSADFPITSTPARSKRATIAKQMLAY</sequence>
<gene>
    <name evidence="1" type="ORF">AG0111_0g3177</name>
</gene>
<evidence type="ECO:0000313" key="2">
    <source>
        <dbReference type="Proteomes" id="UP000293547"/>
    </source>
</evidence>
<protein>
    <submittedName>
        <fullName evidence="1">Uncharacterized protein</fullName>
    </submittedName>
</protein>
<evidence type="ECO:0000313" key="1">
    <source>
        <dbReference type="EMBL" id="KAB2108252.1"/>
    </source>
</evidence>
<reference evidence="1 2" key="1">
    <citation type="journal article" date="2019" name="bioRxiv">
        <title>Genomics, evolutionary history and diagnostics of the Alternaria alternata species group including apple and Asian pear pathotypes.</title>
        <authorList>
            <person name="Armitage A.D."/>
            <person name="Cockerton H.M."/>
            <person name="Sreenivasaprasad S."/>
            <person name="Woodhall J.W."/>
            <person name="Lane C.R."/>
            <person name="Harrison R.J."/>
            <person name="Clarkson J.P."/>
        </authorList>
    </citation>
    <scope>NUCLEOTIDE SEQUENCE [LARGE SCALE GENOMIC DNA]</scope>
    <source>
        <strain evidence="1 2">FERA 650</strain>
    </source>
</reference>
<accession>A0ACB6FUX1</accession>